<evidence type="ECO:0000313" key="2">
    <source>
        <dbReference type="Proteomes" id="UP001065298"/>
    </source>
</evidence>
<evidence type="ECO:0000313" key="1">
    <source>
        <dbReference type="EMBL" id="KAI8669672.1"/>
    </source>
</evidence>
<organism evidence="1 2">
    <name type="scientific">Fusarium keratoplasticum</name>
    <dbReference type="NCBI Taxonomy" id="1328300"/>
    <lineage>
        <taxon>Eukaryota</taxon>
        <taxon>Fungi</taxon>
        <taxon>Dikarya</taxon>
        <taxon>Ascomycota</taxon>
        <taxon>Pezizomycotina</taxon>
        <taxon>Sordariomycetes</taxon>
        <taxon>Hypocreomycetidae</taxon>
        <taxon>Hypocreales</taxon>
        <taxon>Nectriaceae</taxon>
        <taxon>Fusarium</taxon>
        <taxon>Fusarium solani species complex</taxon>
    </lineage>
</organism>
<comment type="caution">
    <text evidence="1">The sequence shown here is derived from an EMBL/GenBank/DDBJ whole genome shotgun (WGS) entry which is preliminary data.</text>
</comment>
<name>A0ACC0R199_9HYPO</name>
<keyword evidence="1" id="KW-0418">Kinase</keyword>
<dbReference type="EMBL" id="CM046507">
    <property type="protein sequence ID" value="KAI8669672.1"/>
    <property type="molecule type" value="Genomic_DNA"/>
</dbReference>
<accession>A0ACC0R199</accession>
<proteinExistence type="predicted"/>
<gene>
    <name evidence="1" type="ORF">NCS57_00783100</name>
</gene>
<protein>
    <submittedName>
        <fullName evidence="1">Protein kinase domain-containing protein</fullName>
    </submittedName>
</protein>
<dbReference type="Proteomes" id="UP001065298">
    <property type="component" value="Chromosome 5"/>
</dbReference>
<keyword evidence="1" id="KW-0808">Transferase</keyword>
<sequence length="317" mass="36701">MCRMMKVGPLATLYRRPWPKSSVLAPRLDPTIPIEEEKTPNYDAGRFYPVRLGQILNGRYQIATKLSYGDNSTIWLARDLDRWRWLEDKYVAVKVNASSHASRRVPPTNEHFVRKLSDSFSINSTSGGHVCLVLEALREPLWLYCRRYINNVIPPDILKTQPSLIEMPRMNSTTRYHRSTLTNALFTSLEITTGRLLNQRESSKLLTLISRSYPQPDEYDDQTHLGQITSLIRPPPKDLLSKGQRTSMFYQNNGALKDLSRIPTDFTLGKSITCMSGEEKTRFLHFVKRMLTWCPEERSSAKELLDDPWLYEDFPQD</sequence>
<reference evidence="1" key="1">
    <citation type="submission" date="2022-06" db="EMBL/GenBank/DDBJ databases">
        <title>Fusarium solani species complex genomes reveal bases of compartmentalisation and animal pathogenesis.</title>
        <authorList>
            <person name="Tsai I.J."/>
        </authorList>
    </citation>
    <scope>NUCLEOTIDE SEQUENCE</scope>
    <source>
        <strain evidence="1">Fu6.1</strain>
    </source>
</reference>
<keyword evidence="2" id="KW-1185">Reference proteome</keyword>